<dbReference type="GO" id="GO:0046930">
    <property type="term" value="C:pore complex"/>
    <property type="evidence" value="ECO:0007669"/>
    <property type="project" value="UniProtKB-KW"/>
</dbReference>
<dbReference type="OrthoDB" id="9805832at2"/>
<dbReference type="Gene3D" id="2.40.160.20">
    <property type="match status" value="1"/>
</dbReference>
<feature type="domain" description="Outer membrane protein OmpA-like transmembrane" evidence="4">
    <location>
        <begin position="22"/>
        <end position="148"/>
    </location>
</feature>
<evidence type="ECO:0000256" key="2">
    <source>
        <dbReference type="ARBA" id="ARBA00023114"/>
    </source>
</evidence>
<feature type="signal peptide" evidence="3">
    <location>
        <begin position="1"/>
        <end position="18"/>
    </location>
</feature>
<gene>
    <name evidence="5" type="ORF">BTO11_10175</name>
</gene>
<dbReference type="GO" id="GO:0015288">
    <property type="term" value="F:porin activity"/>
    <property type="evidence" value="ECO:0007669"/>
    <property type="project" value="UniProtKB-KW"/>
</dbReference>
<keyword evidence="2" id="KW-0406">Ion transport</keyword>
<comment type="similarity">
    <text evidence="1">Belongs to the outer membrane OOP (TC 1.B.6) superfamily. OmpA family.</text>
</comment>
<protein>
    <recommendedName>
        <fullName evidence="4">Outer membrane protein OmpA-like transmembrane domain-containing protein</fullName>
    </recommendedName>
</protein>
<dbReference type="GO" id="GO:0009279">
    <property type="term" value="C:cell outer membrane"/>
    <property type="evidence" value="ECO:0007669"/>
    <property type="project" value="InterPro"/>
</dbReference>
<evidence type="ECO:0000313" key="5">
    <source>
        <dbReference type="EMBL" id="PQJ53986.1"/>
    </source>
</evidence>
<dbReference type="RefSeq" id="WP_105052492.1">
    <property type="nucleotide sequence ID" value="NZ_BMYG01000007.1"/>
</dbReference>
<keyword evidence="3" id="KW-0732">Signal</keyword>
<dbReference type="EMBL" id="MSCH01000003">
    <property type="protein sequence ID" value="PQJ53986.1"/>
    <property type="molecule type" value="Genomic_DNA"/>
</dbReference>
<reference evidence="5 6" key="1">
    <citation type="submission" date="2016-12" db="EMBL/GenBank/DDBJ databases">
        <title>Diversity of luminous bacteria.</title>
        <authorList>
            <person name="Yoshizawa S."/>
            <person name="Kogure K."/>
        </authorList>
    </citation>
    <scope>NUCLEOTIDE SEQUENCE [LARGE SCALE GENOMIC DNA]</scope>
    <source>
        <strain evidence="5 6">SA4-48</strain>
    </source>
</reference>
<evidence type="ECO:0000256" key="3">
    <source>
        <dbReference type="SAM" id="SignalP"/>
    </source>
</evidence>
<dbReference type="AlphaFoldDB" id="A0A2S7UVG8"/>
<feature type="chain" id="PRO_5015585048" description="Outer membrane protein OmpA-like transmembrane domain-containing protein" evidence="3">
    <location>
        <begin position="19"/>
        <end position="202"/>
    </location>
</feature>
<dbReference type="InterPro" id="IPR000498">
    <property type="entry name" value="OmpA-like_TM_dom"/>
</dbReference>
<dbReference type="Proteomes" id="UP000239007">
    <property type="component" value="Unassembled WGS sequence"/>
</dbReference>
<keyword evidence="2" id="KW-0813">Transport</keyword>
<accession>A0A2S7UVG8</accession>
<dbReference type="SUPFAM" id="SSF56925">
    <property type="entry name" value="OMPA-like"/>
    <property type="match status" value="1"/>
</dbReference>
<proteinExistence type="inferred from homology"/>
<name>A0A2S7UVG8_9GAMM</name>
<sequence>MKLLLTMTTLFVSCLSLAEGAERNHWYAGLGVGHTLYTDDTAERSSVSKDIFAGFKPNRYISIELQYTNWGKYDNDNSVLDHVEIESVGVTTYGILPIDNTGVELTLGLGIHNTIYSEKFNVEGKTINTTSNAPLSLFGTVGINYTYVNTPNITYSFKLKTHQLSFHYELNDGPLYENDGVTGLDSFGRTINSINFSAQYNF</sequence>
<comment type="caution">
    <text evidence="5">The sequence shown here is derived from an EMBL/GenBank/DDBJ whole genome shotgun (WGS) entry which is preliminary data.</text>
</comment>
<evidence type="ECO:0000313" key="6">
    <source>
        <dbReference type="Proteomes" id="UP000239007"/>
    </source>
</evidence>
<organism evidence="5 6">
    <name type="scientific">Psychrosphaera saromensis</name>
    <dbReference type="NCBI Taxonomy" id="716813"/>
    <lineage>
        <taxon>Bacteria</taxon>
        <taxon>Pseudomonadati</taxon>
        <taxon>Pseudomonadota</taxon>
        <taxon>Gammaproteobacteria</taxon>
        <taxon>Alteromonadales</taxon>
        <taxon>Pseudoalteromonadaceae</taxon>
        <taxon>Psychrosphaera</taxon>
    </lineage>
</organism>
<keyword evidence="2" id="KW-0812">Transmembrane</keyword>
<keyword evidence="6" id="KW-1185">Reference proteome</keyword>
<dbReference type="InterPro" id="IPR011250">
    <property type="entry name" value="OMP/PagP_B-barrel"/>
</dbReference>
<evidence type="ECO:0000256" key="1">
    <source>
        <dbReference type="ARBA" id="ARBA00005710"/>
    </source>
</evidence>
<dbReference type="Pfam" id="PF01389">
    <property type="entry name" value="OmpA_membrane"/>
    <property type="match status" value="1"/>
</dbReference>
<evidence type="ECO:0000259" key="4">
    <source>
        <dbReference type="Pfam" id="PF01389"/>
    </source>
</evidence>
<keyword evidence="2" id="KW-0626">Porin</keyword>